<dbReference type="SUPFAM" id="SSF49785">
    <property type="entry name" value="Galactose-binding domain-like"/>
    <property type="match status" value="1"/>
</dbReference>
<proteinExistence type="predicted"/>
<sequence>MDSLTMWGLILLEVYLHSHCLSALENLALSKPVWEDQPWKGAEDWRGDKAVDGLYNNRSALGGQCVISENYARTATWRVDLRGVVSISHIDIYYRTDNLPRPTESTSRMAGFFLYVSNTTTKEDGHLCFHEIQRVNGTPSLDQRINCSVHGRYVIYYNERLPNVTYPSYYSMSAFYELCELEVYGCSKVGYYGSNCNIPCPTNCQERRCDVITGHCLGCVPGYVGPTCSQVCPKQMYGQSCSLPCGNCSKGETCHHVNGTCLYGCNVGAQGEKCKLECPSGFYGTDCVYNCSKNCNNTSRCIRFTGECEGGCKPGWIGATCYQKQTQAPLSCDNNNLLVISIVVSVVIVLTGSVMNYIYWKKKNAAQTSQKRTITFILGFFSRQAAESVTETMKPRHTNKPEDNSEQCTELQEVGELNTYEDLHIYSNYDPLA</sequence>
<dbReference type="Gene3D" id="2.60.120.260">
    <property type="entry name" value="Galactose-binding domain-like"/>
    <property type="match status" value="1"/>
</dbReference>
<feature type="transmembrane region" description="Helical" evidence="2">
    <location>
        <begin position="337"/>
        <end position="360"/>
    </location>
</feature>
<reference evidence="6" key="1">
    <citation type="submission" date="2025-08" db="UniProtKB">
        <authorList>
            <consortium name="RefSeq"/>
        </authorList>
    </citation>
    <scope>IDENTIFICATION</scope>
    <source>
        <tissue evidence="6">Whole sample</tissue>
    </source>
</reference>
<name>A0A8B8BMD5_CRAVI</name>
<feature type="domain" description="EGF-like" evidence="4">
    <location>
        <begin position="199"/>
        <end position="229"/>
    </location>
</feature>
<dbReference type="SMART" id="SM00181">
    <property type="entry name" value="EGF"/>
    <property type="match status" value="3"/>
</dbReference>
<feature type="chain" id="PRO_5034927282" evidence="3">
    <location>
        <begin position="24"/>
        <end position="433"/>
    </location>
</feature>
<dbReference type="RefSeq" id="XP_022304106.1">
    <property type="nucleotide sequence ID" value="XM_022448398.1"/>
</dbReference>
<feature type="domain" description="EGF-like" evidence="4">
    <location>
        <begin position="247"/>
        <end position="288"/>
    </location>
</feature>
<dbReference type="OrthoDB" id="192253at2759"/>
<organism evidence="5 6">
    <name type="scientific">Crassostrea virginica</name>
    <name type="common">Eastern oyster</name>
    <dbReference type="NCBI Taxonomy" id="6565"/>
    <lineage>
        <taxon>Eukaryota</taxon>
        <taxon>Metazoa</taxon>
        <taxon>Spiralia</taxon>
        <taxon>Lophotrochozoa</taxon>
        <taxon>Mollusca</taxon>
        <taxon>Bivalvia</taxon>
        <taxon>Autobranchia</taxon>
        <taxon>Pteriomorphia</taxon>
        <taxon>Ostreida</taxon>
        <taxon>Ostreoidea</taxon>
        <taxon>Ostreidae</taxon>
        <taxon>Crassostrea</taxon>
    </lineage>
</organism>
<evidence type="ECO:0000256" key="2">
    <source>
        <dbReference type="SAM" id="Phobius"/>
    </source>
</evidence>
<dbReference type="GO" id="GO:0005044">
    <property type="term" value="F:scavenger receptor activity"/>
    <property type="evidence" value="ECO:0007669"/>
    <property type="project" value="InterPro"/>
</dbReference>
<gene>
    <name evidence="6" type="primary">LOC111111414</name>
</gene>
<keyword evidence="2" id="KW-0812">Transmembrane</keyword>
<evidence type="ECO:0000313" key="6">
    <source>
        <dbReference type="RefSeq" id="XP_022304106.1"/>
    </source>
</evidence>
<protein>
    <submittedName>
        <fullName evidence="6">Uncharacterized protein LOC111111414 isoform X1</fullName>
    </submittedName>
</protein>
<evidence type="ECO:0000256" key="3">
    <source>
        <dbReference type="SAM" id="SignalP"/>
    </source>
</evidence>
<keyword evidence="2" id="KW-1133">Transmembrane helix</keyword>
<keyword evidence="5" id="KW-1185">Reference proteome</keyword>
<feature type="domain" description="EGF-like" evidence="4">
    <location>
        <begin position="290"/>
        <end position="322"/>
    </location>
</feature>
<feature type="signal peptide" evidence="3">
    <location>
        <begin position="1"/>
        <end position="23"/>
    </location>
</feature>
<keyword evidence="2" id="KW-0472">Membrane</keyword>
<accession>A0A8B8BMD5</accession>
<dbReference type="KEGG" id="cvn:111111414"/>
<dbReference type="InterPro" id="IPR008979">
    <property type="entry name" value="Galactose-bd-like_sf"/>
</dbReference>
<evidence type="ECO:0000313" key="5">
    <source>
        <dbReference type="Proteomes" id="UP000694844"/>
    </source>
</evidence>
<dbReference type="Proteomes" id="UP000694844">
    <property type="component" value="Chromosome 9"/>
</dbReference>
<evidence type="ECO:0000259" key="4">
    <source>
        <dbReference type="SMART" id="SM00181"/>
    </source>
</evidence>
<dbReference type="Gene3D" id="2.170.300.10">
    <property type="entry name" value="Tie2 ligand-binding domain superfamily"/>
    <property type="match status" value="1"/>
</dbReference>
<dbReference type="AlphaFoldDB" id="A0A8B8BMD5"/>
<dbReference type="InterPro" id="IPR042635">
    <property type="entry name" value="MEGF10/SREC1/2-like"/>
</dbReference>
<dbReference type="InterPro" id="IPR000742">
    <property type="entry name" value="EGF"/>
</dbReference>
<keyword evidence="3" id="KW-0732">Signal</keyword>
<dbReference type="PANTHER" id="PTHR24043:SF8">
    <property type="entry name" value="EGF-LIKE DOMAIN-CONTAINING PROTEIN"/>
    <property type="match status" value="1"/>
</dbReference>
<evidence type="ECO:0000256" key="1">
    <source>
        <dbReference type="ARBA" id="ARBA00022536"/>
    </source>
</evidence>
<dbReference type="PANTHER" id="PTHR24043">
    <property type="entry name" value="SCAVENGER RECEPTOR CLASS F"/>
    <property type="match status" value="1"/>
</dbReference>
<dbReference type="GeneID" id="111111414"/>
<keyword evidence="1" id="KW-0245">EGF-like domain</keyword>